<sequence length="118" mass="13163">KGYWKASDEQLKTTASLHAQITREKGAACTEFVCDNDKLQSFVADQLDNSEKQTYTQNMKEVHEASATDGKDVVLKEHKLASEQTVRKNRVNGVIAGSLVVITFIGLVVLLKKRKKNK</sequence>
<organism evidence="2">
    <name type="scientific">human gut metagenome</name>
    <dbReference type="NCBI Taxonomy" id="408170"/>
    <lineage>
        <taxon>unclassified sequences</taxon>
        <taxon>metagenomes</taxon>
        <taxon>organismal metagenomes</taxon>
    </lineage>
</organism>
<feature type="non-terminal residue" evidence="2">
    <location>
        <position position="1"/>
    </location>
</feature>
<keyword evidence="1" id="KW-0812">Transmembrane</keyword>
<gene>
    <name evidence="2" type="ORF">LEA_06325</name>
</gene>
<comment type="caution">
    <text evidence="2">The sequence shown here is derived from an EMBL/GenBank/DDBJ whole genome shotgun (WGS) entry which is preliminary data.</text>
</comment>
<evidence type="ECO:0000313" key="2">
    <source>
        <dbReference type="EMBL" id="EKC73245.1"/>
    </source>
</evidence>
<evidence type="ECO:0000256" key="1">
    <source>
        <dbReference type="SAM" id="Phobius"/>
    </source>
</evidence>
<feature type="transmembrane region" description="Helical" evidence="1">
    <location>
        <begin position="91"/>
        <end position="111"/>
    </location>
</feature>
<dbReference type="EMBL" id="AJWY01004134">
    <property type="protein sequence ID" value="EKC73245.1"/>
    <property type="molecule type" value="Genomic_DNA"/>
</dbReference>
<keyword evidence="1" id="KW-0472">Membrane</keyword>
<keyword evidence="1" id="KW-1133">Transmembrane helix</keyword>
<name>K1U4G9_9ZZZZ</name>
<dbReference type="AlphaFoldDB" id="K1U4G9"/>
<reference evidence="2" key="1">
    <citation type="journal article" date="2013" name="Environ. Microbiol.">
        <title>Microbiota from the distal guts of lean and obese adolescents exhibit partial functional redundancy besides clear differences in community structure.</title>
        <authorList>
            <person name="Ferrer M."/>
            <person name="Ruiz A."/>
            <person name="Lanza F."/>
            <person name="Haange S.B."/>
            <person name="Oberbach A."/>
            <person name="Till H."/>
            <person name="Bargiela R."/>
            <person name="Campoy C."/>
            <person name="Segura M.T."/>
            <person name="Richter M."/>
            <person name="von Bergen M."/>
            <person name="Seifert J."/>
            <person name="Suarez A."/>
        </authorList>
    </citation>
    <scope>NUCLEOTIDE SEQUENCE</scope>
</reference>
<protein>
    <submittedName>
        <fullName evidence="2">Cobalamin biosynthesis protein CobN</fullName>
    </submittedName>
</protein>
<proteinExistence type="predicted"/>
<accession>K1U4G9</accession>